<dbReference type="AlphaFoldDB" id="A0A5N6QA94"/>
<sequence length="517" mass="56864">MAEAYEGREMGSVVRTAKVYEAAIKKDWEALKKYCEEDNAIMNFPIMTGARSTVLHIAVYSKKVSLVRYLLHLAPSALCELVNERGDTVLHEAAGVGNVEMAKELIGSDKELLKSTNKRGETPLFRAAAFNQTEMVKFLASAAVDKTIHRTRTDGTSILHITVLSKFFDTALELLQWDVTLPNIKDKKGMTCFQLLANMPSAFKSGNPMNILEELLYLSTFAPNSVKVGPKRIGKSWIRAGEFVRERPSFRVRAVNDDELSPEKEEDPSGASVAVAEAEEEAKPAEPSEIDRLKKALVDSFYGTDRGLRATSETRAEIVELITQLEAKNPTPAPTEALALLNGKWILAYTSFAGLFPLLSRGTLPLVKVEEISQTIDSENFTVQNSVQFAGPLATTSISTNAKFEVRSPKRVQIKFDEGIIGTPQLTDSIVIPENVEFLGQKIDLTPFKGLITSVQETASSVVKTISSQPPVKFSISNRNAESWLLTTYLDEELRISRGDAGSVFVLIKEGSSLLTP</sequence>
<feature type="compositionally biased region" description="Acidic residues" evidence="5">
    <location>
        <begin position="257"/>
        <end position="268"/>
    </location>
</feature>
<proteinExistence type="inferred from homology"/>
<dbReference type="InterPro" id="IPR002110">
    <property type="entry name" value="Ankyrin_rpt"/>
</dbReference>
<comment type="similarity">
    <text evidence="2">Belongs to the PAP/fibrillin family.</text>
</comment>
<reference evidence="7 8" key="1">
    <citation type="submission" date="2019-06" db="EMBL/GenBank/DDBJ databases">
        <title>A chromosomal-level reference genome of Carpinus fangiana (Coryloideae, Betulaceae).</title>
        <authorList>
            <person name="Yang X."/>
            <person name="Wang Z."/>
            <person name="Zhang L."/>
            <person name="Hao G."/>
            <person name="Liu J."/>
            <person name="Yang Y."/>
        </authorList>
    </citation>
    <scope>NUCLEOTIDE SEQUENCE [LARGE SCALE GENOMIC DNA]</scope>
    <source>
        <strain evidence="7">Cfa_2016G</strain>
        <tissue evidence="7">Leaf</tissue>
    </source>
</reference>
<dbReference type="Proteomes" id="UP000327013">
    <property type="component" value="Chromosome 1"/>
</dbReference>
<evidence type="ECO:0000313" key="8">
    <source>
        <dbReference type="Proteomes" id="UP000327013"/>
    </source>
</evidence>
<feature type="region of interest" description="Disordered" evidence="5">
    <location>
        <begin position="256"/>
        <end position="289"/>
    </location>
</feature>
<dbReference type="Gene3D" id="1.25.40.20">
    <property type="entry name" value="Ankyrin repeat-containing domain"/>
    <property type="match status" value="1"/>
</dbReference>
<keyword evidence="4" id="KW-0809">Transit peptide</keyword>
<keyword evidence="8" id="KW-1185">Reference proteome</keyword>
<dbReference type="PANTHER" id="PTHR31906">
    <property type="entry name" value="PLASTID-LIPID-ASSOCIATED PROTEIN 4, CHLOROPLASTIC-RELATED"/>
    <property type="match status" value="1"/>
</dbReference>
<dbReference type="InterPro" id="IPR036770">
    <property type="entry name" value="Ankyrin_rpt-contain_sf"/>
</dbReference>
<evidence type="ECO:0000256" key="4">
    <source>
        <dbReference type="ARBA" id="ARBA00022946"/>
    </source>
</evidence>
<keyword evidence="3" id="KW-0934">Plastid</keyword>
<dbReference type="OrthoDB" id="498392at2759"/>
<dbReference type="InterPro" id="IPR006843">
    <property type="entry name" value="PAP/fibrillin_dom"/>
</dbReference>
<gene>
    <name evidence="7" type="ORF">FH972_000143</name>
</gene>
<name>A0A5N6QA94_9ROSI</name>
<accession>A0A5N6QA94</accession>
<organism evidence="7 8">
    <name type="scientific">Carpinus fangiana</name>
    <dbReference type="NCBI Taxonomy" id="176857"/>
    <lineage>
        <taxon>Eukaryota</taxon>
        <taxon>Viridiplantae</taxon>
        <taxon>Streptophyta</taxon>
        <taxon>Embryophyta</taxon>
        <taxon>Tracheophyta</taxon>
        <taxon>Spermatophyta</taxon>
        <taxon>Magnoliopsida</taxon>
        <taxon>eudicotyledons</taxon>
        <taxon>Gunneridae</taxon>
        <taxon>Pentapetalae</taxon>
        <taxon>rosids</taxon>
        <taxon>fabids</taxon>
        <taxon>Fagales</taxon>
        <taxon>Betulaceae</taxon>
        <taxon>Carpinus</taxon>
    </lineage>
</organism>
<dbReference type="InterPro" id="IPR039633">
    <property type="entry name" value="PAP"/>
</dbReference>
<dbReference type="Pfam" id="PF04755">
    <property type="entry name" value="PAP_fibrillin"/>
    <property type="match status" value="1"/>
</dbReference>
<evidence type="ECO:0000256" key="5">
    <source>
        <dbReference type="SAM" id="MobiDB-lite"/>
    </source>
</evidence>
<evidence type="ECO:0000256" key="2">
    <source>
        <dbReference type="ARBA" id="ARBA00005845"/>
    </source>
</evidence>
<comment type="subcellular location">
    <subcellularLocation>
        <location evidence="1">Plastid</location>
    </subcellularLocation>
</comment>
<dbReference type="SMART" id="SM00248">
    <property type="entry name" value="ANK"/>
    <property type="match status" value="5"/>
</dbReference>
<dbReference type="GO" id="GO:0009536">
    <property type="term" value="C:plastid"/>
    <property type="evidence" value="ECO:0007669"/>
    <property type="project" value="UniProtKB-SubCell"/>
</dbReference>
<protein>
    <recommendedName>
        <fullName evidence="6">Plastid lipid-associated protein/fibrillin conserved domain-containing protein</fullName>
    </recommendedName>
</protein>
<feature type="domain" description="Plastid lipid-associated protein/fibrillin conserved" evidence="6">
    <location>
        <begin position="292"/>
        <end position="507"/>
    </location>
</feature>
<evidence type="ECO:0000256" key="1">
    <source>
        <dbReference type="ARBA" id="ARBA00004474"/>
    </source>
</evidence>
<evidence type="ECO:0000256" key="3">
    <source>
        <dbReference type="ARBA" id="ARBA00022640"/>
    </source>
</evidence>
<evidence type="ECO:0000313" key="7">
    <source>
        <dbReference type="EMBL" id="KAE7995334.1"/>
    </source>
</evidence>
<evidence type="ECO:0000259" key="6">
    <source>
        <dbReference type="Pfam" id="PF04755"/>
    </source>
</evidence>
<dbReference type="Pfam" id="PF12796">
    <property type="entry name" value="Ank_2"/>
    <property type="match status" value="1"/>
</dbReference>
<dbReference type="SUPFAM" id="SSF48403">
    <property type="entry name" value="Ankyrin repeat"/>
    <property type="match status" value="1"/>
</dbReference>
<dbReference type="EMBL" id="CM017321">
    <property type="protein sequence ID" value="KAE7995334.1"/>
    <property type="molecule type" value="Genomic_DNA"/>
</dbReference>